<dbReference type="AlphaFoldDB" id="S4R7J9"/>
<dbReference type="PANTHER" id="PTHR15907">
    <property type="entry name" value="DUF614 FAMILY PROTEIN-RELATED"/>
    <property type="match status" value="1"/>
</dbReference>
<evidence type="ECO:0000256" key="1">
    <source>
        <dbReference type="ARBA" id="ARBA00009024"/>
    </source>
</evidence>
<protein>
    <recommendedName>
        <fullName evidence="3">PLAC8 protein</fullName>
    </recommendedName>
</protein>
<evidence type="ECO:0000313" key="2">
    <source>
        <dbReference type="Ensembl" id="ENSPMAP00000001179.1"/>
    </source>
</evidence>
<accession>S4R7J9</accession>
<name>S4R7J9_PETMA</name>
<dbReference type="GeneTree" id="ENSGT00940000163927"/>
<reference evidence="2" key="2">
    <citation type="submission" date="2025-09" db="UniProtKB">
        <authorList>
            <consortium name="Ensembl"/>
        </authorList>
    </citation>
    <scope>IDENTIFICATION</scope>
</reference>
<comment type="similarity">
    <text evidence="1">Belongs to the cornifelin family.</text>
</comment>
<dbReference type="OMA" id="WLVMACC"/>
<evidence type="ECO:0008006" key="3">
    <source>
        <dbReference type="Google" id="ProtNLM"/>
    </source>
</evidence>
<dbReference type="InterPro" id="IPR006461">
    <property type="entry name" value="PLAC_motif_containing"/>
</dbReference>
<dbReference type="Ensembl" id="ENSPMAT00000001184.1">
    <property type="protein sequence ID" value="ENSPMAP00000001179.1"/>
    <property type="gene ID" value="ENSPMAG00000001063.1"/>
</dbReference>
<sequence>CCNDAIAVCPGLCGIFCMLCLNCRMAKDFGECFCLPILPGSSMALRTAIRERYHIQGSICDDCVMLTFCFCCATCQMAREIKHQT</sequence>
<dbReference type="HOGENOM" id="CLU_083147_5_3_1"/>
<dbReference type="Pfam" id="PF04749">
    <property type="entry name" value="PLAC8"/>
    <property type="match status" value="1"/>
</dbReference>
<dbReference type="NCBIfam" id="TIGR01571">
    <property type="entry name" value="A_thal_Cys_rich"/>
    <property type="match status" value="1"/>
</dbReference>
<reference evidence="2" key="1">
    <citation type="submission" date="2025-08" db="UniProtKB">
        <authorList>
            <consortium name="Ensembl"/>
        </authorList>
    </citation>
    <scope>IDENTIFICATION</scope>
</reference>
<proteinExistence type="inferred from homology"/>
<organism evidence="2">
    <name type="scientific">Petromyzon marinus</name>
    <name type="common">Sea lamprey</name>
    <dbReference type="NCBI Taxonomy" id="7757"/>
    <lineage>
        <taxon>Eukaryota</taxon>
        <taxon>Metazoa</taxon>
        <taxon>Chordata</taxon>
        <taxon>Craniata</taxon>
        <taxon>Vertebrata</taxon>
        <taxon>Cyclostomata</taxon>
        <taxon>Hyperoartia</taxon>
        <taxon>Petromyzontiformes</taxon>
        <taxon>Petromyzontidae</taxon>
        <taxon>Petromyzon</taxon>
    </lineage>
</organism>
<dbReference type="STRING" id="7757.ENSPMAP00000001179"/>